<dbReference type="AlphaFoldDB" id="A0A6J4UCN6"/>
<name>A0A6J4UCN6_9BACT</name>
<evidence type="ECO:0000313" key="1">
    <source>
        <dbReference type="EMBL" id="CAA9546824.1"/>
    </source>
</evidence>
<proteinExistence type="predicted"/>
<reference evidence="1" key="1">
    <citation type="submission" date="2020-02" db="EMBL/GenBank/DDBJ databases">
        <authorList>
            <person name="Meier V. D."/>
        </authorList>
    </citation>
    <scope>NUCLEOTIDE SEQUENCE</scope>
    <source>
        <strain evidence="1">AVDCRST_MAG33</strain>
    </source>
</reference>
<gene>
    <name evidence="1" type="ORF">AVDCRST_MAG33-536</name>
</gene>
<accession>A0A6J4UCN6</accession>
<organism evidence="1">
    <name type="scientific">uncultured Thermomicrobiales bacterium</name>
    <dbReference type="NCBI Taxonomy" id="1645740"/>
    <lineage>
        <taxon>Bacteria</taxon>
        <taxon>Pseudomonadati</taxon>
        <taxon>Thermomicrobiota</taxon>
        <taxon>Thermomicrobia</taxon>
        <taxon>Thermomicrobiales</taxon>
        <taxon>environmental samples</taxon>
    </lineage>
</organism>
<protein>
    <submittedName>
        <fullName evidence="1">Uncharacterized protein</fullName>
    </submittedName>
</protein>
<feature type="non-terminal residue" evidence="1">
    <location>
        <position position="43"/>
    </location>
</feature>
<dbReference type="EMBL" id="CADCWK010000043">
    <property type="protein sequence ID" value="CAA9546824.1"/>
    <property type="molecule type" value="Genomic_DNA"/>
</dbReference>
<feature type="non-terminal residue" evidence="1">
    <location>
        <position position="1"/>
    </location>
</feature>
<sequence>AQATAHRALRRLSGPGRRYRLVAARRLRGGRLDRCEVAGTKQD</sequence>